<keyword evidence="3 4" id="KW-0560">Oxidoreductase</keyword>
<accession>A0NRN6</accession>
<protein>
    <submittedName>
        <fullName evidence="4">Precorrin-6x reductase</fullName>
        <ecNumber evidence="4">1.3.1.54</ecNumber>
    </submittedName>
</protein>
<sequence>MTAEANHILLLAGTSEARQLGKTLAETFPESRLTASFAGVVRDLPDLGVPTRVGGFGGVEGLLAYLRQEKITAIVDATHPFAAQMSHNAAEAAKTLKLPLLRLERPSWQPGESDRWTHVVSMDEAAMALPTGARAFLAIGRKEIERFTHRTDIFGLARMIEPPPAPLPGSWELLLSRPPTSAAEEISLFRDRNITHVVTKNSGGSRSIAKIEAARALKLPVIMIARPQLPDAETAPTVAALVDRLRQILANRN</sequence>
<dbReference type="InterPro" id="IPR003723">
    <property type="entry name" value="Precorrin-6x_reduct"/>
</dbReference>
<gene>
    <name evidence="4" type="ORF">SIAM614_08053</name>
</gene>
<dbReference type="GO" id="GO:0016994">
    <property type="term" value="F:precorrin-6A reductase activity"/>
    <property type="evidence" value="ECO:0007669"/>
    <property type="project" value="UniProtKB-EC"/>
</dbReference>
<dbReference type="GO" id="GO:0009236">
    <property type="term" value="P:cobalamin biosynthetic process"/>
    <property type="evidence" value="ECO:0007669"/>
    <property type="project" value="UniProtKB-UniPathway"/>
</dbReference>
<reference evidence="4 5" key="1">
    <citation type="submission" date="2006-05" db="EMBL/GenBank/DDBJ databases">
        <authorList>
            <person name="King G."/>
            <person name="Ferriera S."/>
            <person name="Johnson J."/>
            <person name="Kravitz S."/>
            <person name="Beeson K."/>
            <person name="Sutton G."/>
            <person name="Rogers Y.-H."/>
            <person name="Friedman R."/>
            <person name="Frazier M."/>
            <person name="Venter J.C."/>
        </authorList>
    </citation>
    <scope>NUCLEOTIDE SEQUENCE [LARGE SCALE GENOMIC DNA]</scope>
    <source>
        <strain evidence="5">ATCC 25650 / DSM 13394 / JCM 20685 / NBRC 16684 / NCIMB 2208 / IAM 12614 / B1</strain>
    </source>
</reference>
<evidence type="ECO:0000256" key="1">
    <source>
        <dbReference type="ARBA" id="ARBA00004953"/>
    </source>
</evidence>
<dbReference type="GeneID" id="68846173"/>
<comment type="pathway">
    <text evidence="1">Cofactor biosynthesis; adenosylcobalamin biosynthesis.</text>
</comment>
<evidence type="ECO:0000313" key="4">
    <source>
        <dbReference type="EMBL" id="EAV44817.1"/>
    </source>
</evidence>
<organism evidence="4 5">
    <name type="scientific">Roseibium aggregatum (strain ATCC 25650 / DSM 13394 / JCM 20685 / NBRC 16684 / NCIMB 2208 / IAM 12614 / B1)</name>
    <name type="common">Stappia aggregata</name>
    <dbReference type="NCBI Taxonomy" id="384765"/>
    <lineage>
        <taxon>Bacteria</taxon>
        <taxon>Pseudomonadati</taxon>
        <taxon>Pseudomonadota</taxon>
        <taxon>Alphaproteobacteria</taxon>
        <taxon>Hyphomicrobiales</taxon>
        <taxon>Stappiaceae</taxon>
        <taxon>Roseibium</taxon>
    </lineage>
</organism>
<dbReference type="Pfam" id="PF02571">
    <property type="entry name" value="CbiJ"/>
    <property type="match status" value="1"/>
</dbReference>
<evidence type="ECO:0000256" key="2">
    <source>
        <dbReference type="ARBA" id="ARBA00022573"/>
    </source>
</evidence>
<evidence type="ECO:0000313" key="5">
    <source>
        <dbReference type="Proteomes" id="UP000004848"/>
    </source>
</evidence>
<keyword evidence="2" id="KW-0169">Cobalamin biosynthesis</keyword>
<comment type="caution">
    <text evidence="4">The sequence shown here is derived from an EMBL/GenBank/DDBJ whole genome shotgun (WGS) entry which is preliminary data.</text>
</comment>
<dbReference type="Proteomes" id="UP000004848">
    <property type="component" value="Unassembled WGS sequence"/>
</dbReference>
<dbReference type="PANTHER" id="PTHR36925">
    <property type="entry name" value="COBALT-PRECORRIN-6A REDUCTASE"/>
    <property type="match status" value="1"/>
</dbReference>
<name>A0NRN6_ROSAI</name>
<dbReference type="NCBIfam" id="NF005968">
    <property type="entry name" value="PRK08057.1-2"/>
    <property type="match status" value="1"/>
</dbReference>
<dbReference type="RefSeq" id="WP_006933815.1">
    <property type="nucleotide sequence ID" value="NZ_AAUW01000005.1"/>
</dbReference>
<dbReference type="NCBIfam" id="TIGR00715">
    <property type="entry name" value="precor6x_red"/>
    <property type="match status" value="1"/>
</dbReference>
<dbReference type="PANTHER" id="PTHR36925:SF1">
    <property type="entry name" value="COBALT-PRECORRIN-6A REDUCTASE"/>
    <property type="match status" value="1"/>
</dbReference>
<dbReference type="EC" id="1.3.1.54" evidence="4"/>
<dbReference type="eggNOG" id="COG2099">
    <property type="taxonomic scope" value="Bacteria"/>
</dbReference>
<dbReference type="AlphaFoldDB" id="A0NRN6"/>
<dbReference type="UniPathway" id="UPA00148"/>
<dbReference type="OrthoDB" id="5183775at2"/>
<evidence type="ECO:0000256" key="3">
    <source>
        <dbReference type="ARBA" id="ARBA00023002"/>
    </source>
</evidence>
<dbReference type="PROSITE" id="PS51014">
    <property type="entry name" value="COBK_CBIJ"/>
    <property type="match status" value="1"/>
</dbReference>
<dbReference type="EMBL" id="AAUW01000005">
    <property type="protein sequence ID" value="EAV44817.1"/>
    <property type="molecule type" value="Genomic_DNA"/>
</dbReference>
<proteinExistence type="predicted"/>